<comment type="caution">
    <text evidence="2">The sequence shown here is derived from an EMBL/GenBank/DDBJ whole genome shotgun (WGS) entry which is preliminary data.</text>
</comment>
<evidence type="ECO:0000313" key="2">
    <source>
        <dbReference type="EMBL" id="PFH38715.1"/>
    </source>
</evidence>
<dbReference type="AlphaFoldDB" id="A0A2A9ML24"/>
<dbReference type="KEGG" id="bbes:BESB_010570"/>
<reference evidence="2 3" key="1">
    <citation type="submission" date="2017-09" db="EMBL/GenBank/DDBJ databases">
        <title>Genome sequencing of Besnoitia besnoiti strain Bb-Ger1.</title>
        <authorList>
            <person name="Schares G."/>
            <person name="Venepally P."/>
            <person name="Lorenzi H.A."/>
        </authorList>
    </citation>
    <scope>NUCLEOTIDE SEQUENCE [LARGE SCALE GENOMIC DNA]</scope>
    <source>
        <strain evidence="2 3">Bb-Ger1</strain>
    </source>
</reference>
<dbReference type="GeneID" id="40306119"/>
<dbReference type="VEuPathDB" id="ToxoDB:BESB_010570"/>
<gene>
    <name evidence="2" type="ORF">BESB_010570</name>
</gene>
<dbReference type="Proteomes" id="UP000224006">
    <property type="component" value="Chromosome I"/>
</dbReference>
<evidence type="ECO:0000313" key="3">
    <source>
        <dbReference type="Proteomes" id="UP000224006"/>
    </source>
</evidence>
<dbReference type="EMBL" id="NWUJ01000001">
    <property type="protein sequence ID" value="PFH38715.1"/>
    <property type="molecule type" value="Genomic_DNA"/>
</dbReference>
<name>A0A2A9ML24_BESBE</name>
<keyword evidence="3" id="KW-1185">Reference proteome</keyword>
<sequence length="218" mass="23810">MTEVVGWLARKQNDRTDLREETHEAAPVDIATYFAPGPELISHLTKKIGSSSAVYFLGDSLERSESMTSNSEGDIFQSTPPNMSPTTQLLTAVREMCTSRSSAVASPTLASGDEKEHEHHRDSHKTVLDQPAAGLPPVIQYTPQLRPNHSRSGQVAGYLESPARVLLVGSIAEQGRVLGLKEPVVRCLCEEEGVAFLKVCQGEHLHDCTYADHICLYA</sequence>
<dbReference type="RefSeq" id="XP_029222724.1">
    <property type="nucleotide sequence ID" value="XM_029359811.1"/>
</dbReference>
<accession>A0A2A9ML24</accession>
<feature type="compositionally biased region" description="Basic and acidic residues" evidence="1">
    <location>
        <begin position="112"/>
        <end position="123"/>
    </location>
</feature>
<feature type="region of interest" description="Disordered" evidence="1">
    <location>
        <begin position="102"/>
        <end position="123"/>
    </location>
</feature>
<protein>
    <submittedName>
        <fullName evidence="2">Uncharacterized protein</fullName>
    </submittedName>
</protein>
<proteinExistence type="predicted"/>
<organism evidence="2 3">
    <name type="scientific">Besnoitia besnoiti</name>
    <name type="common">Apicomplexan protozoan</name>
    <dbReference type="NCBI Taxonomy" id="94643"/>
    <lineage>
        <taxon>Eukaryota</taxon>
        <taxon>Sar</taxon>
        <taxon>Alveolata</taxon>
        <taxon>Apicomplexa</taxon>
        <taxon>Conoidasida</taxon>
        <taxon>Coccidia</taxon>
        <taxon>Eucoccidiorida</taxon>
        <taxon>Eimeriorina</taxon>
        <taxon>Sarcocystidae</taxon>
        <taxon>Besnoitia</taxon>
    </lineage>
</organism>
<evidence type="ECO:0000256" key="1">
    <source>
        <dbReference type="SAM" id="MobiDB-lite"/>
    </source>
</evidence>